<dbReference type="InterPro" id="IPR006597">
    <property type="entry name" value="Sel1-like"/>
</dbReference>
<reference evidence="1" key="1">
    <citation type="submission" date="2023-10" db="EMBL/GenBank/DDBJ databases">
        <authorList>
            <person name="Chen Y."/>
            <person name="Shah S."/>
            <person name="Dougan E. K."/>
            <person name="Thang M."/>
            <person name="Chan C."/>
        </authorList>
    </citation>
    <scope>NUCLEOTIDE SEQUENCE [LARGE SCALE GENOMIC DNA]</scope>
</reference>
<gene>
    <name evidence="1" type="ORF">PCOR1329_LOCUS15025</name>
</gene>
<dbReference type="PANTHER" id="PTHR46035:SF1">
    <property type="entry name" value="TETRATRICOPEPTIDE REPEAT PROTEIN 4"/>
    <property type="match status" value="1"/>
</dbReference>
<proteinExistence type="predicted"/>
<comment type="caution">
    <text evidence="1">The sequence shown here is derived from an EMBL/GenBank/DDBJ whole genome shotgun (WGS) entry which is preliminary data.</text>
</comment>
<dbReference type="InterPro" id="IPR019734">
    <property type="entry name" value="TPR_rpt"/>
</dbReference>
<dbReference type="Gene3D" id="1.25.40.10">
    <property type="entry name" value="Tetratricopeptide repeat domain"/>
    <property type="match status" value="2"/>
</dbReference>
<dbReference type="InterPro" id="IPR011990">
    <property type="entry name" value="TPR-like_helical_dom_sf"/>
</dbReference>
<keyword evidence="2" id="KW-1185">Reference proteome</keyword>
<evidence type="ECO:0000313" key="1">
    <source>
        <dbReference type="EMBL" id="CAK0809898.1"/>
    </source>
</evidence>
<sequence>MAAQLKEDGNAKLKAGDKDGALAMYTQGITEAQREITDFPGGNIDDIKPLQTLLTQLFSNRAHVLIQMGRPQDAIEDCHQAVAVDSQNSKAYWRGASAALKIDEHEVAAEFVRKGLTAVDVNDSKALVELFGKSFSAWEVGAAEGGVASQYMLGLAYLKGNGVKRDISTGVSHMKIAADRGDEMAVQMIERVESEQAAAKSSAEASAEASAHFSNDNPLVDFWIGAAQEGDPAAQFNLGLAFLKGEGVPQDSAKCIELWTKAAQNGDEMAQQNLLALHREQRGS</sequence>
<evidence type="ECO:0000313" key="2">
    <source>
        <dbReference type="Proteomes" id="UP001189429"/>
    </source>
</evidence>
<dbReference type="PANTHER" id="PTHR46035">
    <property type="entry name" value="TETRATRICOPEPTIDE REPEAT PROTEIN 4"/>
    <property type="match status" value="1"/>
</dbReference>
<dbReference type="EMBL" id="CAUYUJ010004518">
    <property type="protein sequence ID" value="CAK0809898.1"/>
    <property type="molecule type" value="Genomic_DNA"/>
</dbReference>
<dbReference type="Pfam" id="PF08238">
    <property type="entry name" value="Sel1"/>
    <property type="match status" value="2"/>
</dbReference>
<dbReference type="SMART" id="SM00671">
    <property type="entry name" value="SEL1"/>
    <property type="match status" value="2"/>
</dbReference>
<dbReference type="Proteomes" id="UP001189429">
    <property type="component" value="Unassembled WGS sequence"/>
</dbReference>
<dbReference type="SUPFAM" id="SSF81901">
    <property type="entry name" value="HCP-like"/>
    <property type="match status" value="1"/>
</dbReference>
<protein>
    <submittedName>
        <fullName evidence="1">Uncharacterized protein</fullName>
    </submittedName>
</protein>
<dbReference type="SMART" id="SM00028">
    <property type="entry name" value="TPR"/>
    <property type="match status" value="2"/>
</dbReference>
<name>A0ABN9QW28_9DINO</name>
<organism evidence="1 2">
    <name type="scientific">Prorocentrum cordatum</name>
    <dbReference type="NCBI Taxonomy" id="2364126"/>
    <lineage>
        <taxon>Eukaryota</taxon>
        <taxon>Sar</taxon>
        <taxon>Alveolata</taxon>
        <taxon>Dinophyceae</taxon>
        <taxon>Prorocentrales</taxon>
        <taxon>Prorocentraceae</taxon>
        <taxon>Prorocentrum</taxon>
    </lineage>
</organism>
<accession>A0ABN9QW28</accession>